<dbReference type="AlphaFoldDB" id="A0AAE3JRZ3"/>
<organism evidence="4 5">
    <name type="scientific">Cerina litoralis</name>
    <dbReference type="NCBI Taxonomy" id="2874477"/>
    <lineage>
        <taxon>Bacteria</taxon>
        <taxon>Pseudomonadati</taxon>
        <taxon>Bacteroidota</taxon>
        <taxon>Flavobacteriia</taxon>
        <taxon>Flavobacteriales</taxon>
        <taxon>Flavobacteriaceae</taxon>
        <taxon>Cerina</taxon>
    </lineage>
</organism>
<evidence type="ECO:0000313" key="4">
    <source>
        <dbReference type="EMBL" id="MCG2461893.1"/>
    </source>
</evidence>
<dbReference type="Proteomes" id="UP001200642">
    <property type="component" value="Unassembled WGS sequence"/>
</dbReference>
<dbReference type="EMBL" id="JAIRBC010000021">
    <property type="protein sequence ID" value="MCG2461893.1"/>
    <property type="molecule type" value="Genomic_DNA"/>
</dbReference>
<dbReference type="Gene3D" id="3.40.50.720">
    <property type="entry name" value="NAD(P)-binding Rossmann-like Domain"/>
    <property type="match status" value="2"/>
</dbReference>
<dbReference type="Pfam" id="PF02719">
    <property type="entry name" value="Polysacc_synt_2"/>
    <property type="match status" value="1"/>
</dbReference>
<feature type="transmembrane region" description="Helical" evidence="2">
    <location>
        <begin position="50"/>
        <end position="71"/>
    </location>
</feature>
<dbReference type="PANTHER" id="PTHR43318:SF1">
    <property type="entry name" value="POLYSACCHARIDE BIOSYNTHESIS PROTEIN EPSC-RELATED"/>
    <property type="match status" value="1"/>
</dbReference>
<keyword evidence="5" id="KW-1185">Reference proteome</keyword>
<dbReference type="InterPro" id="IPR036291">
    <property type="entry name" value="NAD(P)-bd_dom_sf"/>
</dbReference>
<dbReference type="Pfam" id="PF13727">
    <property type="entry name" value="CoA_binding_3"/>
    <property type="match status" value="1"/>
</dbReference>
<evidence type="ECO:0000313" key="5">
    <source>
        <dbReference type="Proteomes" id="UP001200642"/>
    </source>
</evidence>
<reference evidence="4" key="1">
    <citation type="submission" date="2023-02" db="EMBL/GenBank/DDBJ databases">
        <title>Genome of Flavobacteriaceae gen. nov. sp. strain F89.</title>
        <authorList>
            <person name="Wang Y."/>
        </authorList>
    </citation>
    <scope>NUCLEOTIDE SEQUENCE</scope>
    <source>
        <strain evidence="4">F89</strain>
    </source>
</reference>
<sequence>MIKNYLVNNAHRYASKWLVLAIDVCTISISFVLSYLIRFNLTLDFEVSKLLVQLPVVAFIALVSFLITGSYKGVVRHTGVRDVYNIFNAICLSSILSIFMVITNRQYDMMDDFTIPLSIIIIHSLIAFLALTASRYLFKSLYHNLVRKFKITKNVLIYGAGESGILTYNAISNHTSSNAAVVGYIDDDHKKIGKSINGVMVYGRHELNEFFLDKKDVSEIIFAIHNIDSNKLRELVENMVDFPVQVKIVPPIEDWINGELKVSQIKQIQIEDLLNRKPINIKKSKISNALKNQVVFVTGGAGSIGSEIVRQIAHYDYKSLIVIDQAESALYDLQQELKQNGFHNFVPIVADIRDKNRMNMLFQEHQPTMVFHAAAYKHVPLMEYNAYEAIKINVAGTKMLVDLSLAHHVDKFVFVSTDKAVNPTNVMGATKRIAEMYISSMQQQKKTKFITTRFGNVLGSNGSVIPLFKKQIEKGGPLTVTHPGITRFFMTIPEASQLVLEAAAMGQGGEIFIFDMGKSVKIFDLAKNMIKLSGLRYPEDIDIQITGLRPGEKLYEELLASGENTLPTYHEKIMISKVRELNYVSVRSKVDELCVSNMFFNTDIVCLMKEIVPEFISNNSEFCKLDDAKDNEEKSADTKSVKILQS</sequence>
<feature type="transmembrane region" description="Helical" evidence="2">
    <location>
        <begin position="83"/>
        <end position="103"/>
    </location>
</feature>
<feature type="transmembrane region" description="Helical" evidence="2">
    <location>
        <begin position="115"/>
        <end position="138"/>
    </location>
</feature>
<comment type="similarity">
    <text evidence="1">Belongs to the polysaccharide synthase family.</text>
</comment>
<keyword evidence="2" id="KW-0812">Transmembrane</keyword>
<dbReference type="RefSeq" id="WP_317903035.1">
    <property type="nucleotide sequence ID" value="NZ_JAIRBC010000021.1"/>
</dbReference>
<dbReference type="CDD" id="cd05237">
    <property type="entry name" value="UDP_invert_4-6DH_SDR_e"/>
    <property type="match status" value="1"/>
</dbReference>
<keyword evidence="2" id="KW-1133">Transmembrane helix</keyword>
<feature type="transmembrane region" description="Helical" evidence="2">
    <location>
        <begin position="17"/>
        <end position="38"/>
    </location>
</feature>
<dbReference type="InterPro" id="IPR003869">
    <property type="entry name" value="Polysac_CapD-like"/>
</dbReference>
<dbReference type="InterPro" id="IPR029063">
    <property type="entry name" value="SAM-dependent_MTases_sf"/>
</dbReference>
<dbReference type="SUPFAM" id="SSF53335">
    <property type="entry name" value="S-adenosyl-L-methionine-dependent methyltransferases"/>
    <property type="match status" value="1"/>
</dbReference>
<comment type="caution">
    <text evidence="4">The sequence shown here is derived from an EMBL/GenBank/DDBJ whole genome shotgun (WGS) entry which is preliminary data.</text>
</comment>
<keyword evidence="2" id="KW-0472">Membrane</keyword>
<feature type="domain" description="Polysaccharide biosynthesis protein CapD-like" evidence="3">
    <location>
        <begin position="295"/>
        <end position="576"/>
    </location>
</feature>
<dbReference type="PANTHER" id="PTHR43318">
    <property type="entry name" value="UDP-N-ACETYLGLUCOSAMINE 4,6-DEHYDRATASE"/>
    <property type="match status" value="1"/>
</dbReference>
<evidence type="ECO:0000259" key="3">
    <source>
        <dbReference type="Pfam" id="PF02719"/>
    </source>
</evidence>
<evidence type="ECO:0000256" key="2">
    <source>
        <dbReference type="SAM" id="Phobius"/>
    </source>
</evidence>
<evidence type="ECO:0000256" key="1">
    <source>
        <dbReference type="ARBA" id="ARBA00007430"/>
    </source>
</evidence>
<protein>
    <submittedName>
        <fullName evidence="4">Polysaccharide biosynthesis protein</fullName>
    </submittedName>
</protein>
<proteinExistence type="inferred from homology"/>
<name>A0AAE3JRZ3_9FLAO</name>
<dbReference type="SUPFAM" id="SSF51735">
    <property type="entry name" value="NAD(P)-binding Rossmann-fold domains"/>
    <property type="match status" value="1"/>
</dbReference>
<accession>A0AAE3JRZ3</accession>
<dbReference type="InterPro" id="IPR051203">
    <property type="entry name" value="Polysaccharide_Synthase-Rel"/>
</dbReference>
<gene>
    <name evidence="4" type="ORF">K8352_14125</name>
</gene>